<dbReference type="EMBL" id="WHZZ01000002">
    <property type="protein sequence ID" value="MQL48245.1"/>
    <property type="molecule type" value="Genomic_DNA"/>
</dbReference>
<evidence type="ECO:0000313" key="9">
    <source>
        <dbReference type="Proteomes" id="UP000481739"/>
    </source>
</evidence>
<dbReference type="RefSeq" id="WP_152962655.1">
    <property type="nucleotide sequence ID" value="NZ_CAWOZU010000017.1"/>
</dbReference>
<keyword evidence="3 5" id="KW-0238">DNA-binding</keyword>
<comment type="caution">
    <text evidence="8">The sequence shown here is derived from an EMBL/GenBank/DDBJ whole genome shotgun (WGS) entry which is preliminary data.</text>
</comment>
<dbReference type="AlphaFoldDB" id="A0A7C9KHA4"/>
<reference evidence="8 9" key="1">
    <citation type="journal article" date="2019" name="Nature">
        <title>A new antibiotic selectively kills Gram-negative pathogens.</title>
        <authorList>
            <person name="Imai Y."/>
            <person name="Meyer K.J."/>
            <person name="Iinishi A."/>
            <person name="Favre-Godal Q."/>
            <person name="Green R."/>
            <person name="Manuse S."/>
            <person name="Caboni M."/>
            <person name="Mori M."/>
            <person name="Niles S."/>
            <person name="Ghiglieri M."/>
            <person name="Honrao C."/>
            <person name="Ma X."/>
            <person name="Guo J.J."/>
            <person name="Makriyannis A."/>
            <person name="Linares-Otoya L."/>
            <person name="Boehringer N."/>
            <person name="Wuisan Z.G."/>
            <person name="Kaur H."/>
            <person name="Wu R."/>
            <person name="Mateus A."/>
            <person name="Typas A."/>
            <person name="Savitski M.M."/>
            <person name="Espinoza J.L."/>
            <person name="O'Rourke A."/>
            <person name="Nelson K.E."/>
            <person name="Hiller S."/>
            <person name="Noinaj N."/>
            <person name="Schaeberle T.F."/>
            <person name="D'Onofrio A."/>
            <person name="Lewis K."/>
        </authorList>
    </citation>
    <scope>NUCLEOTIDE SEQUENCE [LARGE SCALE GENOMIC DNA]</scope>
    <source>
        <strain evidence="8 9">HGB 1456</strain>
    </source>
</reference>
<dbReference type="GO" id="GO:0006310">
    <property type="term" value="P:DNA recombination"/>
    <property type="evidence" value="ECO:0007669"/>
    <property type="project" value="UniProtKB-KW"/>
</dbReference>
<evidence type="ECO:0000259" key="7">
    <source>
        <dbReference type="PROSITE" id="PS51900"/>
    </source>
</evidence>
<name>A0A7C9KHA4_9GAMM</name>
<keyword evidence="1" id="KW-0159">Chromosome partition</keyword>
<dbReference type="PROSITE" id="PS51900">
    <property type="entry name" value="CB"/>
    <property type="match status" value="1"/>
</dbReference>
<dbReference type="Pfam" id="PF00589">
    <property type="entry name" value="Phage_integrase"/>
    <property type="match status" value="1"/>
</dbReference>
<dbReference type="InterPro" id="IPR013762">
    <property type="entry name" value="Integrase-like_cat_sf"/>
</dbReference>
<gene>
    <name evidence="8" type="ORF">GEA64_09860</name>
</gene>
<keyword evidence="2" id="KW-0229">DNA integration</keyword>
<dbReference type="Proteomes" id="UP000481739">
    <property type="component" value="Unassembled WGS sequence"/>
</dbReference>
<dbReference type="SUPFAM" id="SSF56349">
    <property type="entry name" value="DNA breaking-rejoining enzymes"/>
    <property type="match status" value="1"/>
</dbReference>
<dbReference type="InterPro" id="IPR002104">
    <property type="entry name" value="Integrase_catalytic"/>
</dbReference>
<accession>A0A7C9KHA4</accession>
<dbReference type="PANTHER" id="PTHR30349">
    <property type="entry name" value="PHAGE INTEGRASE-RELATED"/>
    <property type="match status" value="1"/>
</dbReference>
<sequence length="407" mass="47317">MKKLPIRVLISLLEQELIRMGYKETTLNYYCEHWKRIATYFDEHHENFFSERIAMQYVAEKCDFFAKEKAGLLTQSNIYLFRIVRMMGDFQQHRAVLRRYHRSLSRINVPENIILLSQFQQHCKNGGYAASTTKGYCRTAENFARFMESHNLSVEALKAEDLPDFVRTLMGYSHKMVEFVLCGLRCFLRFLYNEKGLAADFSDSLPCMQTRQQTKIPSVWKKDDLLRLLAAIDRGNPSGKRDYAIILLITRLGLRCIDAKRLTFSNFHWAENYLEFSQSKTQKPVRLPLLKDVGWAIIDYLQNGRPVSDSPYVFLRHLAPITPFSDEDHLYQMIVKYMRGAKLPVSEKKKVGMPSLRHTLATTLMEQQTPIEEIADILGHQRTQSTSVYLKSSLKLLCECALSPEVK</sequence>
<dbReference type="GO" id="GO:0015074">
    <property type="term" value="P:DNA integration"/>
    <property type="evidence" value="ECO:0007669"/>
    <property type="project" value="UniProtKB-KW"/>
</dbReference>
<feature type="domain" description="Core-binding (CB)" evidence="7">
    <location>
        <begin position="110"/>
        <end position="192"/>
    </location>
</feature>
<dbReference type="Gene3D" id="1.10.443.10">
    <property type="entry name" value="Intergrase catalytic core"/>
    <property type="match status" value="1"/>
</dbReference>
<keyword evidence="4" id="KW-0233">DNA recombination</keyword>
<protein>
    <submittedName>
        <fullName evidence="8">Tyrosine-type recombinase/integrase</fullName>
    </submittedName>
</protein>
<evidence type="ECO:0000256" key="2">
    <source>
        <dbReference type="ARBA" id="ARBA00022908"/>
    </source>
</evidence>
<evidence type="ECO:0000256" key="3">
    <source>
        <dbReference type="ARBA" id="ARBA00023125"/>
    </source>
</evidence>
<proteinExistence type="predicted"/>
<dbReference type="InterPro" id="IPR010998">
    <property type="entry name" value="Integrase_recombinase_N"/>
</dbReference>
<dbReference type="Gene3D" id="1.10.150.130">
    <property type="match status" value="1"/>
</dbReference>
<dbReference type="GO" id="GO:0007059">
    <property type="term" value="P:chromosome segregation"/>
    <property type="evidence" value="ECO:0007669"/>
    <property type="project" value="UniProtKB-KW"/>
</dbReference>
<dbReference type="PROSITE" id="PS51898">
    <property type="entry name" value="TYR_RECOMBINASE"/>
    <property type="match status" value="1"/>
</dbReference>
<dbReference type="InterPro" id="IPR011010">
    <property type="entry name" value="DNA_brk_join_enz"/>
</dbReference>
<dbReference type="InterPro" id="IPR050090">
    <property type="entry name" value="Tyrosine_recombinase_XerCD"/>
</dbReference>
<evidence type="ECO:0000256" key="1">
    <source>
        <dbReference type="ARBA" id="ARBA00022829"/>
    </source>
</evidence>
<dbReference type="InterPro" id="IPR044068">
    <property type="entry name" value="CB"/>
</dbReference>
<evidence type="ECO:0000259" key="6">
    <source>
        <dbReference type="PROSITE" id="PS51898"/>
    </source>
</evidence>
<organism evidence="8 9">
    <name type="scientific">Photorhabdus khanii</name>
    <dbReference type="NCBI Taxonomy" id="1004150"/>
    <lineage>
        <taxon>Bacteria</taxon>
        <taxon>Pseudomonadati</taxon>
        <taxon>Pseudomonadota</taxon>
        <taxon>Gammaproteobacteria</taxon>
        <taxon>Enterobacterales</taxon>
        <taxon>Morganellaceae</taxon>
        <taxon>Photorhabdus</taxon>
    </lineage>
</organism>
<evidence type="ECO:0000256" key="4">
    <source>
        <dbReference type="ARBA" id="ARBA00023172"/>
    </source>
</evidence>
<evidence type="ECO:0000256" key="5">
    <source>
        <dbReference type="PROSITE-ProRule" id="PRU01248"/>
    </source>
</evidence>
<dbReference type="GO" id="GO:0003677">
    <property type="term" value="F:DNA binding"/>
    <property type="evidence" value="ECO:0007669"/>
    <property type="project" value="UniProtKB-UniRule"/>
</dbReference>
<dbReference type="PANTHER" id="PTHR30349:SF81">
    <property type="entry name" value="TYROSINE RECOMBINASE XERC"/>
    <property type="match status" value="1"/>
</dbReference>
<evidence type="ECO:0000313" key="8">
    <source>
        <dbReference type="EMBL" id="MQL48245.1"/>
    </source>
</evidence>
<feature type="domain" description="Tyr recombinase" evidence="6">
    <location>
        <begin position="215"/>
        <end position="402"/>
    </location>
</feature>
<dbReference type="CDD" id="cd01188">
    <property type="entry name" value="INT_RitA_C_like"/>
    <property type="match status" value="1"/>
</dbReference>